<dbReference type="Proteomes" id="UP001188597">
    <property type="component" value="Unassembled WGS sequence"/>
</dbReference>
<protein>
    <recommendedName>
        <fullName evidence="4">O-methyltransferase C-terminal domain-containing protein</fullName>
    </recommendedName>
</protein>
<keyword evidence="6" id="KW-1185">Reference proteome</keyword>
<keyword evidence="1" id="KW-0489">Methyltransferase</keyword>
<feature type="domain" description="O-methyltransferase C-terminal" evidence="4">
    <location>
        <begin position="20"/>
        <end position="167"/>
    </location>
</feature>
<evidence type="ECO:0000313" key="6">
    <source>
        <dbReference type="Proteomes" id="UP001188597"/>
    </source>
</evidence>
<gene>
    <name evidence="5" type="ORF">RJ639_005299</name>
</gene>
<evidence type="ECO:0000313" key="5">
    <source>
        <dbReference type="EMBL" id="KAK3015153.1"/>
    </source>
</evidence>
<dbReference type="InterPro" id="IPR016461">
    <property type="entry name" value="COMT-like"/>
</dbReference>
<name>A0AA88VW86_9ASTE</name>
<dbReference type="GO" id="GO:0032259">
    <property type="term" value="P:methylation"/>
    <property type="evidence" value="ECO:0007669"/>
    <property type="project" value="UniProtKB-KW"/>
</dbReference>
<dbReference type="InterPro" id="IPR001077">
    <property type="entry name" value="COMT_C"/>
</dbReference>
<accession>A0AA88VW86</accession>
<evidence type="ECO:0000256" key="2">
    <source>
        <dbReference type="ARBA" id="ARBA00022679"/>
    </source>
</evidence>
<organism evidence="5 6">
    <name type="scientific">Escallonia herrerae</name>
    <dbReference type="NCBI Taxonomy" id="1293975"/>
    <lineage>
        <taxon>Eukaryota</taxon>
        <taxon>Viridiplantae</taxon>
        <taxon>Streptophyta</taxon>
        <taxon>Embryophyta</taxon>
        <taxon>Tracheophyta</taxon>
        <taxon>Spermatophyta</taxon>
        <taxon>Magnoliopsida</taxon>
        <taxon>eudicotyledons</taxon>
        <taxon>Gunneridae</taxon>
        <taxon>Pentapetalae</taxon>
        <taxon>asterids</taxon>
        <taxon>campanulids</taxon>
        <taxon>Escalloniales</taxon>
        <taxon>Escalloniaceae</taxon>
        <taxon>Escallonia</taxon>
    </lineage>
</organism>
<reference evidence="5" key="1">
    <citation type="submission" date="2022-12" db="EMBL/GenBank/DDBJ databases">
        <title>Draft genome assemblies for two species of Escallonia (Escalloniales).</title>
        <authorList>
            <person name="Chanderbali A."/>
            <person name="Dervinis C."/>
            <person name="Anghel I."/>
            <person name="Soltis D."/>
            <person name="Soltis P."/>
            <person name="Zapata F."/>
        </authorList>
    </citation>
    <scope>NUCLEOTIDE SEQUENCE</scope>
    <source>
        <strain evidence="5">UCBG64.0493</strain>
        <tissue evidence="5">Leaf</tissue>
    </source>
</reference>
<dbReference type="SUPFAM" id="SSF53335">
    <property type="entry name" value="S-adenosyl-L-methionine-dependent methyltransferases"/>
    <property type="match status" value="1"/>
</dbReference>
<dbReference type="AlphaFoldDB" id="A0AA88VW86"/>
<dbReference type="Pfam" id="PF00891">
    <property type="entry name" value="Methyltransf_2"/>
    <property type="match status" value="1"/>
</dbReference>
<dbReference type="Gene3D" id="3.40.50.150">
    <property type="entry name" value="Vaccinia Virus protein VP39"/>
    <property type="match status" value="1"/>
</dbReference>
<evidence type="ECO:0000256" key="3">
    <source>
        <dbReference type="ARBA" id="ARBA00022691"/>
    </source>
</evidence>
<keyword evidence="3" id="KW-0949">S-adenosyl-L-methionine</keyword>
<proteinExistence type="predicted"/>
<dbReference type="InterPro" id="IPR029063">
    <property type="entry name" value="SAM-dependent_MTases_sf"/>
</dbReference>
<evidence type="ECO:0000256" key="1">
    <source>
        <dbReference type="ARBA" id="ARBA00022603"/>
    </source>
</evidence>
<comment type="caution">
    <text evidence="5">The sequence shown here is derived from an EMBL/GenBank/DDBJ whole genome shotgun (WGS) entry which is preliminary data.</text>
</comment>
<dbReference type="GO" id="GO:0008171">
    <property type="term" value="F:O-methyltransferase activity"/>
    <property type="evidence" value="ECO:0007669"/>
    <property type="project" value="InterPro"/>
</dbReference>
<evidence type="ECO:0000259" key="4">
    <source>
        <dbReference type="Pfam" id="PF00891"/>
    </source>
</evidence>
<dbReference type="PANTHER" id="PTHR11746">
    <property type="entry name" value="O-METHYLTRANSFERASE"/>
    <property type="match status" value="1"/>
</dbReference>
<dbReference type="EMBL" id="JAVXUP010001162">
    <property type="protein sequence ID" value="KAK3015153.1"/>
    <property type="molecule type" value="Genomic_DNA"/>
</dbReference>
<keyword evidence="2" id="KW-0808">Transferase</keyword>
<sequence length="185" mass="20250">MACGARVTVPAIIDGCPEVFKGLGSLVDIGGGNGTTLSIVVKACPWIQGINFDLPHVASVAPKCDGVEHVGGDMFDSIPNADAAYLMRTLHDWGDEECIHILRKCRDAIPRDKGQGKEAMIEEKEKERDQLKDLGLMMDMAMMAYTGKGKERTLKEWANLLHEAGFSRHSVKHIQAVESVIEAYI</sequence>
<dbReference type="PROSITE" id="PS51683">
    <property type="entry name" value="SAM_OMT_II"/>
    <property type="match status" value="1"/>
</dbReference>